<protein>
    <submittedName>
        <fullName evidence="1">Uncharacterized protein</fullName>
    </submittedName>
</protein>
<reference evidence="3 4" key="1">
    <citation type="submission" date="2018-09" db="EMBL/GenBank/DDBJ databases">
        <title>Genomic investigation of the strawberry pathogen Phytophthora fragariae indicates pathogenicity is determined by transcriptional variation in three key races.</title>
        <authorList>
            <person name="Adams T.M."/>
            <person name="Armitage A.D."/>
            <person name="Sobczyk M.K."/>
            <person name="Bates H.J."/>
            <person name="Dunwell J.M."/>
            <person name="Nellist C.F."/>
            <person name="Harrison R.J."/>
        </authorList>
    </citation>
    <scope>NUCLEOTIDE SEQUENCE [LARGE SCALE GENOMIC DNA]</scope>
    <source>
        <strain evidence="2 4">NOV-77</strain>
        <strain evidence="1 3">SCRP245</strain>
    </source>
</reference>
<dbReference type="EMBL" id="QXFY01001788">
    <property type="protein sequence ID" value="KAE9309465.1"/>
    <property type="molecule type" value="Genomic_DNA"/>
</dbReference>
<dbReference type="Proteomes" id="UP000486351">
    <property type="component" value="Unassembled WGS sequence"/>
</dbReference>
<evidence type="ECO:0000313" key="3">
    <source>
        <dbReference type="Proteomes" id="UP000460718"/>
    </source>
</evidence>
<accession>A0A6A3I1E9</accession>
<name>A0A6A3I1E9_9STRA</name>
<organism evidence="1 3">
    <name type="scientific">Phytophthora fragariae</name>
    <dbReference type="NCBI Taxonomy" id="53985"/>
    <lineage>
        <taxon>Eukaryota</taxon>
        <taxon>Sar</taxon>
        <taxon>Stramenopiles</taxon>
        <taxon>Oomycota</taxon>
        <taxon>Peronosporomycetes</taxon>
        <taxon>Peronosporales</taxon>
        <taxon>Peronosporaceae</taxon>
        <taxon>Phytophthora</taxon>
    </lineage>
</organism>
<evidence type="ECO:0000313" key="1">
    <source>
        <dbReference type="EMBL" id="KAE8973858.1"/>
    </source>
</evidence>
<sequence>MLKSSSASCWFCGGWRSRFVAAFTASLRCFTRTVHSEYLLRLIVVEKSDGCSPLNGG</sequence>
<evidence type="ECO:0000313" key="4">
    <source>
        <dbReference type="Proteomes" id="UP000486351"/>
    </source>
</evidence>
<dbReference type="EMBL" id="QXFW01002987">
    <property type="protein sequence ID" value="KAE8973858.1"/>
    <property type="molecule type" value="Genomic_DNA"/>
</dbReference>
<dbReference type="AlphaFoldDB" id="A0A6A3I1E9"/>
<comment type="caution">
    <text evidence="1">The sequence shown here is derived from an EMBL/GenBank/DDBJ whole genome shotgun (WGS) entry which is preliminary data.</text>
</comment>
<proteinExistence type="predicted"/>
<gene>
    <name evidence="2" type="ORF">PF008_g20699</name>
    <name evidence="1" type="ORF">PF011_g25089</name>
</gene>
<dbReference type="Proteomes" id="UP000460718">
    <property type="component" value="Unassembled WGS sequence"/>
</dbReference>
<evidence type="ECO:0000313" key="2">
    <source>
        <dbReference type="EMBL" id="KAE9309465.1"/>
    </source>
</evidence>